<accession>A0A9N8EBM2</accession>
<gene>
    <name evidence="2" type="ORF">SEMRO_772_G200330.1</name>
</gene>
<proteinExistence type="predicted"/>
<feature type="region of interest" description="Disordered" evidence="1">
    <location>
        <begin position="1"/>
        <end position="21"/>
    </location>
</feature>
<name>A0A9N8EBM2_9STRA</name>
<evidence type="ECO:0000313" key="3">
    <source>
        <dbReference type="Proteomes" id="UP001153069"/>
    </source>
</evidence>
<protein>
    <submittedName>
        <fullName evidence="2">Uncharacterized protein</fullName>
    </submittedName>
</protein>
<evidence type="ECO:0000256" key="1">
    <source>
        <dbReference type="SAM" id="MobiDB-lite"/>
    </source>
</evidence>
<sequence>MVLTDRNKFEDEIASEQGNSSTSDANFHGGLGFQCVQQVKLNILGGKVFQWIVDTPAVAQTVRKGIRLGPEVATVTEVFTPAVFETKDCIFAVFKTCNDDCMPNTNGLRIPWFSRAI</sequence>
<keyword evidence="3" id="KW-1185">Reference proteome</keyword>
<reference evidence="2" key="1">
    <citation type="submission" date="2020-06" db="EMBL/GenBank/DDBJ databases">
        <authorList>
            <consortium name="Plant Systems Biology data submission"/>
        </authorList>
    </citation>
    <scope>NUCLEOTIDE SEQUENCE</scope>
    <source>
        <strain evidence="2">D6</strain>
    </source>
</reference>
<dbReference type="EMBL" id="CAICTM010000771">
    <property type="protein sequence ID" value="CAB9516286.1"/>
    <property type="molecule type" value="Genomic_DNA"/>
</dbReference>
<dbReference type="Proteomes" id="UP001153069">
    <property type="component" value="Unassembled WGS sequence"/>
</dbReference>
<dbReference type="AlphaFoldDB" id="A0A9N8EBM2"/>
<evidence type="ECO:0000313" key="2">
    <source>
        <dbReference type="EMBL" id="CAB9516286.1"/>
    </source>
</evidence>
<feature type="compositionally biased region" description="Basic and acidic residues" evidence="1">
    <location>
        <begin position="1"/>
        <end position="11"/>
    </location>
</feature>
<comment type="caution">
    <text evidence="2">The sequence shown here is derived from an EMBL/GenBank/DDBJ whole genome shotgun (WGS) entry which is preliminary data.</text>
</comment>
<organism evidence="2 3">
    <name type="scientific">Seminavis robusta</name>
    <dbReference type="NCBI Taxonomy" id="568900"/>
    <lineage>
        <taxon>Eukaryota</taxon>
        <taxon>Sar</taxon>
        <taxon>Stramenopiles</taxon>
        <taxon>Ochrophyta</taxon>
        <taxon>Bacillariophyta</taxon>
        <taxon>Bacillariophyceae</taxon>
        <taxon>Bacillariophycidae</taxon>
        <taxon>Naviculales</taxon>
        <taxon>Naviculaceae</taxon>
        <taxon>Seminavis</taxon>
    </lineage>
</organism>